<dbReference type="CDD" id="cd06588">
    <property type="entry name" value="PhnB_like"/>
    <property type="match status" value="2"/>
</dbReference>
<feature type="domain" description="PhnB-like" evidence="1">
    <location>
        <begin position="4"/>
        <end position="114"/>
    </location>
</feature>
<sequence>MNNSIYPCLTLKGKVAEAADFYINAFGDGKILQTSPFVIQIQLGGQKFMLLNDGPSSKPNASISFMVIIETEEEVEKYWNSLTDGGEVLMALDTYDWSPKYGWVQDKYGVSWQLYLGDNKAGLQKFSPTLMFAGDKAGKATEAVHFYTSVFPKSGITGIMNYSEGEGDQTDFVKHAQFTINDYVLMAMDSSGEQGFTFNDAISIVVECDTQAEIDSYWNQLTANGGYEVACGWLTDKYGISWQIIPKILGRLMTDPERGQRAMAALMKMKKLIIADLENA</sequence>
<protein>
    <submittedName>
        <fullName evidence="2">VOC family protein</fullName>
    </submittedName>
</protein>
<dbReference type="EMBL" id="SJSL01000001">
    <property type="protein sequence ID" value="TCD03857.1"/>
    <property type="molecule type" value="Genomic_DNA"/>
</dbReference>
<dbReference type="SUPFAM" id="SSF54593">
    <property type="entry name" value="Glyoxalase/Bleomycin resistance protein/Dihydroxybiphenyl dioxygenase"/>
    <property type="match status" value="2"/>
</dbReference>
<evidence type="ECO:0000313" key="2">
    <source>
        <dbReference type="EMBL" id="TCD03857.1"/>
    </source>
</evidence>
<accession>A0A4V2MLY3</accession>
<dbReference type="InterPro" id="IPR029068">
    <property type="entry name" value="Glyas_Bleomycin-R_OHBP_Dase"/>
</dbReference>
<evidence type="ECO:0000259" key="1">
    <source>
        <dbReference type="Pfam" id="PF06983"/>
    </source>
</evidence>
<dbReference type="OrthoDB" id="9806473at2"/>
<organism evidence="2 3">
    <name type="scientific">Pedobacter psychroterrae</name>
    <dbReference type="NCBI Taxonomy" id="2530453"/>
    <lineage>
        <taxon>Bacteria</taxon>
        <taxon>Pseudomonadati</taxon>
        <taxon>Bacteroidota</taxon>
        <taxon>Sphingobacteriia</taxon>
        <taxon>Sphingobacteriales</taxon>
        <taxon>Sphingobacteriaceae</taxon>
        <taxon>Pedobacter</taxon>
    </lineage>
</organism>
<comment type="caution">
    <text evidence="2">The sequence shown here is derived from an EMBL/GenBank/DDBJ whole genome shotgun (WGS) entry which is preliminary data.</text>
</comment>
<dbReference type="Gene3D" id="3.30.720.110">
    <property type="match status" value="1"/>
</dbReference>
<gene>
    <name evidence="2" type="ORF">EZ437_07885</name>
</gene>
<dbReference type="Proteomes" id="UP000293347">
    <property type="component" value="Unassembled WGS sequence"/>
</dbReference>
<dbReference type="RefSeq" id="WP_131594866.1">
    <property type="nucleotide sequence ID" value="NZ_SJSL01000001.1"/>
</dbReference>
<feature type="domain" description="PhnB-like" evidence="1">
    <location>
        <begin position="124"/>
        <end position="245"/>
    </location>
</feature>
<name>A0A4V2MLY3_9SPHI</name>
<dbReference type="Gene3D" id="3.10.180.10">
    <property type="entry name" value="2,3-Dihydroxybiphenyl 1,2-Dioxygenase, domain 1"/>
    <property type="match status" value="1"/>
</dbReference>
<dbReference type="Gene3D" id="3.30.720.100">
    <property type="match status" value="1"/>
</dbReference>
<reference evidence="2 3" key="1">
    <citation type="submission" date="2019-02" db="EMBL/GenBank/DDBJ databases">
        <title>Pedobacter sp. RP-1-14 sp. nov., isolated from Arctic soil.</title>
        <authorList>
            <person name="Dahal R.H."/>
        </authorList>
    </citation>
    <scope>NUCLEOTIDE SEQUENCE [LARGE SCALE GENOMIC DNA]</scope>
    <source>
        <strain evidence="2 3">RP-1-14</strain>
    </source>
</reference>
<dbReference type="AlphaFoldDB" id="A0A4V2MLY3"/>
<dbReference type="InterPro" id="IPR028973">
    <property type="entry name" value="PhnB-like"/>
</dbReference>
<dbReference type="Pfam" id="PF06983">
    <property type="entry name" value="3-dmu-9_3-mt"/>
    <property type="match status" value="2"/>
</dbReference>
<dbReference type="PANTHER" id="PTHR33990">
    <property type="entry name" value="PROTEIN YJDN-RELATED"/>
    <property type="match status" value="1"/>
</dbReference>
<keyword evidence="3" id="KW-1185">Reference proteome</keyword>
<evidence type="ECO:0000313" key="3">
    <source>
        <dbReference type="Proteomes" id="UP000293347"/>
    </source>
</evidence>
<proteinExistence type="predicted"/>